<dbReference type="Pfam" id="PF23102">
    <property type="entry name" value="Zf-C2H2_ZNF451_2nd"/>
    <property type="match status" value="1"/>
</dbReference>
<keyword evidence="4" id="KW-0479">Metal-binding</keyword>
<evidence type="ECO:0000256" key="3">
    <source>
        <dbReference type="ARBA" id="ARBA00022517"/>
    </source>
</evidence>
<dbReference type="OMA" id="WTQTQQQ"/>
<accession>E2BPA7</accession>
<dbReference type="GO" id="GO:0003676">
    <property type="term" value="F:nucleic acid binding"/>
    <property type="evidence" value="ECO:0007669"/>
    <property type="project" value="InterPro"/>
</dbReference>
<sequence>MFKEGKLQEVTASPFICRSCNIQLWDLELLKQHYKSEWHKYNLKRKIVNQLPTTLVEFETLNNMKSKLEQSKENRYCTICCKKFNTKNQYENHLISKKHKENSDKLENSDNKVSQETKNVIGSINDDTSGFGNSISMKDIVSNRKTNMEVIEIDSVVESVDSDEWIKDTENPVDNNNCLFCNHHSRSLTRKAFQSTDAARAHMLDKGHCKMLHEGEALLEYSDFYDYSSSYPDAENGENPDVEVALPDELDDFDYQMMLPSGNVIGHRALMTYYKQKLNPNSTVDLSVSHKMRKMLLQYRSLGWTNTKRQEVVRKARDIKYMQRLQARYATQLQFKANKLQRHFRKQMMF</sequence>
<dbReference type="SUPFAM" id="SSF57667">
    <property type="entry name" value="beta-beta-alpha zinc fingers"/>
    <property type="match status" value="2"/>
</dbReference>
<dbReference type="PROSITE" id="PS00028">
    <property type="entry name" value="ZINC_FINGER_C2H2_1"/>
    <property type="match status" value="1"/>
</dbReference>
<proteinExistence type="inferred from homology"/>
<dbReference type="PANTHER" id="PTHR13182">
    <property type="entry name" value="ZINC FINGER PROTEIN 622"/>
    <property type="match status" value="1"/>
</dbReference>
<dbReference type="STRING" id="610380.E2BPA7"/>
<dbReference type="GO" id="GO:0030687">
    <property type="term" value="C:preribosome, large subunit precursor"/>
    <property type="evidence" value="ECO:0007669"/>
    <property type="project" value="TreeGrafter"/>
</dbReference>
<evidence type="ECO:0000259" key="9">
    <source>
        <dbReference type="PROSITE" id="PS00028"/>
    </source>
</evidence>
<evidence type="ECO:0000256" key="2">
    <source>
        <dbReference type="ARBA" id="ARBA00022490"/>
    </source>
</evidence>
<dbReference type="InterPro" id="IPR003604">
    <property type="entry name" value="Matrin/U1-like-C_Znf_C2H2"/>
</dbReference>
<feature type="domain" description="C2H2-type" evidence="9">
    <location>
        <begin position="77"/>
        <end position="99"/>
    </location>
</feature>
<evidence type="ECO:0000256" key="4">
    <source>
        <dbReference type="ARBA" id="ARBA00022723"/>
    </source>
</evidence>
<name>E2BPA7_HARSA</name>
<evidence type="ECO:0000313" key="11">
    <source>
        <dbReference type="Proteomes" id="UP000008237"/>
    </source>
</evidence>
<dbReference type="SMART" id="SM00451">
    <property type="entry name" value="ZnF_U1"/>
    <property type="match status" value="2"/>
</dbReference>
<evidence type="ECO:0000313" key="10">
    <source>
        <dbReference type="EMBL" id="EFN82475.1"/>
    </source>
</evidence>
<evidence type="ECO:0000256" key="7">
    <source>
        <dbReference type="ARBA" id="ARBA00034126"/>
    </source>
</evidence>
<dbReference type="GO" id="GO:0005737">
    <property type="term" value="C:cytoplasm"/>
    <property type="evidence" value="ECO:0007669"/>
    <property type="project" value="UniProtKB-SubCell"/>
</dbReference>
<evidence type="ECO:0000256" key="5">
    <source>
        <dbReference type="ARBA" id="ARBA00022737"/>
    </source>
</evidence>
<feature type="region of interest" description="Disordered" evidence="8">
    <location>
        <begin position="95"/>
        <end position="114"/>
    </location>
</feature>
<keyword evidence="11" id="KW-1185">Reference proteome</keyword>
<reference evidence="10 11" key="1">
    <citation type="journal article" date="2010" name="Science">
        <title>Genomic comparison of the ants Camponotus floridanus and Harpegnathos saltator.</title>
        <authorList>
            <person name="Bonasio R."/>
            <person name="Zhang G."/>
            <person name="Ye C."/>
            <person name="Mutti N.S."/>
            <person name="Fang X."/>
            <person name="Qin N."/>
            <person name="Donahue G."/>
            <person name="Yang P."/>
            <person name="Li Q."/>
            <person name="Li C."/>
            <person name="Zhang P."/>
            <person name="Huang Z."/>
            <person name="Berger S.L."/>
            <person name="Reinberg D."/>
            <person name="Wang J."/>
            <person name="Liebig J."/>
        </authorList>
    </citation>
    <scope>NUCLEOTIDE SEQUENCE [LARGE SCALE GENOMIC DNA]</scope>
    <source>
        <strain evidence="10 11">R22 G/1</strain>
    </source>
</reference>
<dbReference type="Pfam" id="PF12756">
    <property type="entry name" value="zf-C2H2_2"/>
    <property type="match status" value="1"/>
</dbReference>
<dbReference type="GO" id="GO:0008270">
    <property type="term" value="F:zinc ion binding"/>
    <property type="evidence" value="ECO:0007669"/>
    <property type="project" value="InterPro"/>
</dbReference>
<comment type="similarity">
    <text evidence="7">Belongs to the REI1 family.</text>
</comment>
<dbReference type="AlphaFoldDB" id="E2BPA7"/>
<keyword evidence="3" id="KW-0690">Ribosome biogenesis</keyword>
<keyword evidence="5" id="KW-0677">Repeat</keyword>
<dbReference type="InterPro" id="IPR013087">
    <property type="entry name" value="Znf_C2H2_type"/>
</dbReference>
<keyword evidence="6" id="KW-0862">Zinc</keyword>
<dbReference type="InterPro" id="IPR058947">
    <property type="entry name" value="Zf-C2H2_ZNF451_2nd"/>
</dbReference>
<comment type="subcellular location">
    <subcellularLocation>
        <location evidence="1">Cytoplasm</location>
    </subcellularLocation>
</comment>
<dbReference type="FunCoup" id="E2BPA7">
    <property type="interactions" value="509"/>
</dbReference>
<protein>
    <submittedName>
        <fullName evidence="10">Zinc finger protein 622</fullName>
    </submittedName>
</protein>
<dbReference type="InParanoid" id="E2BPA7"/>
<keyword evidence="2" id="KW-0963">Cytoplasm</keyword>
<evidence type="ECO:0000256" key="6">
    <source>
        <dbReference type="ARBA" id="ARBA00022833"/>
    </source>
</evidence>
<evidence type="ECO:0000256" key="8">
    <source>
        <dbReference type="SAM" id="MobiDB-lite"/>
    </source>
</evidence>
<dbReference type="InterPro" id="IPR036236">
    <property type="entry name" value="Znf_C2H2_sf"/>
</dbReference>
<dbReference type="PANTHER" id="PTHR13182:SF8">
    <property type="entry name" value="CYTOPLASMIC 60S SUBUNIT BIOGENESIS FACTOR ZNF622"/>
    <property type="match status" value="1"/>
</dbReference>
<feature type="compositionally biased region" description="Basic and acidic residues" evidence="8">
    <location>
        <begin position="101"/>
        <end position="114"/>
    </location>
</feature>
<evidence type="ECO:0000256" key="1">
    <source>
        <dbReference type="ARBA" id="ARBA00004496"/>
    </source>
</evidence>
<dbReference type="InterPro" id="IPR040025">
    <property type="entry name" value="Znf622/Rei1/Reh1"/>
</dbReference>
<dbReference type="Gene3D" id="3.30.160.60">
    <property type="entry name" value="Classic Zinc Finger"/>
    <property type="match status" value="1"/>
</dbReference>
<dbReference type="Proteomes" id="UP000008237">
    <property type="component" value="Unassembled WGS sequence"/>
</dbReference>
<dbReference type="OrthoDB" id="19329at2759"/>
<dbReference type="EMBL" id="GL449566">
    <property type="protein sequence ID" value="EFN82475.1"/>
    <property type="molecule type" value="Genomic_DNA"/>
</dbReference>
<dbReference type="InterPro" id="IPR041661">
    <property type="entry name" value="ZN622/Rei1/Reh1_Znf-C2H2"/>
</dbReference>
<dbReference type="GO" id="GO:0042273">
    <property type="term" value="P:ribosomal large subunit biogenesis"/>
    <property type="evidence" value="ECO:0007669"/>
    <property type="project" value="TreeGrafter"/>
</dbReference>
<gene>
    <name evidence="10" type="ORF">EAI_06333</name>
</gene>
<organism evidence="11">
    <name type="scientific">Harpegnathos saltator</name>
    <name type="common">Jerdon's jumping ant</name>
    <dbReference type="NCBI Taxonomy" id="610380"/>
    <lineage>
        <taxon>Eukaryota</taxon>
        <taxon>Metazoa</taxon>
        <taxon>Ecdysozoa</taxon>
        <taxon>Arthropoda</taxon>
        <taxon>Hexapoda</taxon>
        <taxon>Insecta</taxon>
        <taxon>Pterygota</taxon>
        <taxon>Neoptera</taxon>
        <taxon>Endopterygota</taxon>
        <taxon>Hymenoptera</taxon>
        <taxon>Apocrita</taxon>
        <taxon>Aculeata</taxon>
        <taxon>Formicoidea</taxon>
        <taxon>Formicidae</taxon>
        <taxon>Ponerinae</taxon>
        <taxon>Ponerini</taxon>
        <taxon>Harpegnathos</taxon>
    </lineage>
</organism>